<feature type="transmembrane region" description="Helical" evidence="2">
    <location>
        <begin position="88"/>
        <end position="109"/>
    </location>
</feature>
<name>A0ABX7NDD1_9BACT</name>
<feature type="domain" description="Putative zinc-finger" evidence="3">
    <location>
        <begin position="8"/>
        <end position="38"/>
    </location>
</feature>
<organism evidence="4 5">
    <name type="scientific">Myxococcus landrumensis</name>
    <dbReference type="NCBI Taxonomy" id="2813577"/>
    <lineage>
        <taxon>Bacteria</taxon>
        <taxon>Pseudomonadati</taxon>
        <taxon>Myxococcota</taxon>
        <taxon>Myxococcia</taxon>
        <taxon>Myxococcales</taxon>
        <taxon>Cystobacterineae</taxon>
        <taxon>Myxococcaceae</taxon>
        <taxon>Myxococcus</taxon>
    </lineage>
</organism>
<dbReference type="Proteomes" id="UP000663090">
    <property type="component" value="Chromosome"/>
</dbReference>
<feature type="compositionally biased region" description="Acidic residues" evidence="1">
    <location>
        <begin position="154"/>
        <end position="176"/>
    </location>
</feature>
<dbReference type="Pfam" id="PF13490">
    <property type="entry name" value="zf-HC2"/>
    <property type="match status" value="1"/>
</dbReference>
<dbReference type="InterPro" id="IPR041916">
    <property type="entry name" value="Anti_sigma_zinc_sf"/>
</dbReference>
<evidence type="ECO:0000256" key="2">
    <source>
        <dbReference type="SAM" id="Phobius"/>
    </source>
</evidence>
<protein>
    <submittedName>
        <fullName evidence="4">Zf-HC2 domain-containing protein</fullName>
    </submittedName>
</protein>
<feature type="region of interest" description="Disordered" evidence="1">
    <location>
        <begin position="145"/>
        <end position="176"/>
    </location>
</feature>
<reference evidence="4 5" key="1">
    <citation type="submission" date="2021-02" db="EMBL/GenBank/DDBJ databases">
        <title>De Novo genome assembly of isolated myxobacteria.</title>
        <authorList>
            <person name="Stevens D.C."/>
        </authorList>
    </citation>
    <scope>NUCLEOTIDE SEQUENCE [LARGE SCALE GENOMIC DNA]</scope>
    <source>
        <strain evidence="4 5">SCHIC003</strain>
    </source>
</reference>
<evidence type="ECO:0000313" key="4">
    <source>
        <dbReference type="EMBL" id="QSQ16814.1"/>
    </source>
</evidence>
<accession>A0ABX7NDD1</accession>
<evidence type="ECO:0000313" key="5">
    <source>
        <dbReference type="Proteomes" id="UP000663090"/>
    </source>
</evidence>
<keyword evidence="5" id="KW-1185">Reference proteome</keyword>
<dbReference type="Gene3D" id="1.10.10.1320">
    <property type="entry name" value="Anti-sigma factor, zinc-finger domain"/>
    <property type="match status" value="1"/>
</dbReference>
<evidence type="ECO:0000256" key="1">
    <source>
        <dbReference type="SAM" id="MobiDB-lite"/>
    </source>
</evidence>
<keyword evidence="2" id="KW-1133">Transmembrane helix</keyword>
<sequence length="176" mass="18486">MAACPEQETRLDLHAAGALDAAETVQLVQHLESCAGCREVFAASVEMVSLLALPEPTAAERSAQDALPQRTLEAWKRENARPAPWRRAVGVTLAAAAAVALVILVPGAVRPGGTTGGVTEPTDAATEARQVEAQTLADFEAWAGLEPLESGAAMEDEETLEDLEDSNEDDLLGETL</sequence>
<dbReference type="RefSeq" id="WP_206718450.1">
    <property type="nucleotide sequence ID" value="NZ_CP071091.1"/>
</dbReference>
<dbReference type="EMBL" id="CP071091">
    <property type="protein sequence ID" value="QSQ16814.1"/>
    <property type="molecule type" value="Genomic_DNA"/>
</dbReference>
<keyword evidence="2" id="KW-0812">Transmembrane</keyword>
<proteinExistence type="predicted"/>
<keyword evidence="2" id="KW-0472">Membrane</keyword>
<gene>
    <name evidence="4" type="ORF">JY572_12500</name>
</gene>
<evidence type="ECO:0000259" key="3">
    <source>
        <dbReference type="Pfam" id="PF13490"/>
    </source>
</evidence>
<dbReference type="InterPro" id="IPR027383">
    <property type="entry name" value="Znf_put"/>
</dbReference>